<gene>
    <name evidence="2" type="ORF">CPT_Parlo_053</name>
</gene>
<evidence type="ECO:0000256" key="1">
    <source>
        <dbReference type="SAM" id="MobiDB-lite"/>
    </source>
</evidence>
<proteinExistence type="predicted"/>
<keyword evidence="3" id="KW-1185">Reference proteome</keyword>
<sequence>MPKKTKYFAIDANGARHTRTTARTYSHMVVVLHNLEKNRKSAASEEAKASHGRNYDYHAREAGPNPQFRNTPAQLEEHRRIADMGRDHYIEICVLAEIERINKSGEGEYADQWRDFGWCGRLDLAQKLAAKWAHYGKVDILEAQAE</sequence>
<accession>A0A482MG92</accession>
<evidence type="ECO:0000313" key="3">
    <source>
        <dbReference type="Proteomes" id="UP000307326"/>
    </source>
</evidence>
<organism evidence="2 3">
    <name type="scientific">Serratia phage Parlo</name>
    <dbReference type="NCBI Taxonomy" id="2557554"/>
    <lineage>
        <taxon>Viruses</taxon>
        <taxon>Duplodnaviria</taxon>
        <taxon>Heunggongvirae</taxon>
        <taxon>Uroviricota</taxon>
        <taxon>Caudoviricetes</taxon>
        <taxon>Parlovirus</taxon>
        <taxon>Parlovirus parlo</taxon>
    </lineage>
</organism>
<evidence type="ECO:0000313" key="2">
    <source>
        <dbReference type="EMBL" id="QBQ72202.1"/>
    </source>
</evidence>
<reference evidence="3" key="1">
    <citation type="submission" date="2019-03" db="EMBL/GenBank/DDBJ databases">
        <authorList>
            <person name="Bockoven R."/>
            <person name="Gutierrez J."/>
            <person name="Newkirk H."/>
            <person name="Liu M."/>
            <person name="Ramsey J."/>
            <person name="Cahill J."/>
        </authorList>
    </citation>
    <scope>NUCLEOTIDE SEQUENCE [LARGE SCALE GENOMIC DNA]</scope>
</reference>
<feature type="region of interest" description="Disordered" evidence="1">
    <location>
        <begin position="40"/>
        <end position="71"/>
    </location>
</feature>
<dbReference type="EMBL" id="MK618715">
    <property type="protein sequence ID" value="QBQ72202.1"/>
    <property type="molecule type" value="Genomic_DNA"/>
</dbReference>
<name>A0A482MG92_9CAUD</name>
<feature type="compositionally biased region" description="Basic and acidic residues" evidence="1">
    <location>
        <begin position="40"/>
        <end position="61"/>
    </location>
</feature>
<protein>
    <submittedName>
        <fullName evidence="2">Uncharacterized protein</fullName>
    </submittedName>
</protein>
<dbReference type="Proteomes" id="UP000307326">
    <property type="component" value="Segment"/>
</dbReference>